<sequence>MTQPTTAAPEPTPSAVVVPKAQSTGVPANPPTQSMSAQARTPDGATVFLNHYVALLNWAHQSGNIRPIETVEGPECDECATLQSQITGLAAKDQHTGPNLFTLEAIKPPPNAEVSPYVVPATLVQNATPLLDTAGASVGELKASSRRMFFQLQWTGLGWLVTDITPSS</sequence>
<accession>A0A0A0J3S7</accession>
<keyword evidence="3" id="KW-1185">Reference proteome</keyword>
<dbReference type="Proteomes" id="UP000030002">
    <property type="component" value="Unassembled WGS sequence"/>
</dbReference>
<feature type="domain" description="DUF6318" evidence="1">
    <location>
        <begin position="26"/>
        <end position="162"/>
    </location>
</feature>
<dbReference type="AlphaFoldDB" id="A0A0A0J3S7"/>
<gene>
    <name evidence="2" type="ORF">N802_06125</name>
</gene>
<evidence type="ECO:0000259" key="1">
    <source>
        <dbReference type="Pfam" id="PF19843"/>
    </source>
</evidence>
<dbReference type="OrthoDB" id="3748111at2"/>
<reference evidence="2 3" key="1">
    <citation type="submission" date="2013-08" db="EMBL/GenBank/DDBJ databases">
        <title>The genome sequence of Knoellia sinensis.</title>
        <authorList>
            <person name="Zhu W."/>
            <person name="Wang G."/>
        </authorList>
    </citation>
    <scope>NUCLEOTIDE SEQUENCE [LARGE SCALE GENOMIC DNA]</scope>
    <source>
        <strain evidence="2 3">KCTC 19936</strain>
    </source>
</reference>
<dbReference type="InterPro" id="IPR046281">
    <property type="entry name" value="DUF6318"/>
</dbReference>
<dbReference type="EMBL" id="AVPJ01000016">
    <property type="protein sequence ID" value="KGN30782.1"/>
    <property type="molecule type" value="Genomic_DNA"/>
</dbReference>
<dbReference type="RefSeq" id="WP_035918206.1">
    <property type="nucleotide sequence ID" value="NZ_AVPJ01000016.1"/>
</dbReference>
<evidence type="ECO:0000313" key="2">
    <source>
        <dbReference type="EMBL" id="KGN30782.1"/>
    </source>
</evidence>
<comment type="caution">
    <text evidence="2">The sequence shown here is derived from an EMBL/GenBank/DDBJ whole genome shotgun (WGS) entry which is preliminary data.</text>
</comment>
<evidence type="ECO:0000313" key="3">
    <source>
        <dbReference type="Proteomes" id="UP000030002"/>
    </source>
</evidence>
<dbReference type="Pfam" id="PF19843">
    <property type="entry name" value="DUF6318"/>
    <property type="match status" value="1"/>
</dbReference>
<proteinExistence type="predicted"/>
<organism evidence="2 3">
    <name type="scientific">Knoellia sinensis KCTC 19936</name>
    <dbReference type="NCBI Taxonomy" id="1385520"/>
    <lineage>
        <taxon>Bacteria</taxon>
        <taxon>Bacillati</taxon>
        <taxon>Actinomycetota</taxon>
        <taxon>Actinomycetes</taxon>
        <taxon>Micrococcales</taxon>
        <taxon>Intrasporangiaceae</taxon>
        <taxon>Knoellia</taxon>
    </lineage>
</organism>
<protein>
    <recommendedName>
        <fullName evidence="1">DUF6318 domain-containing protein</fullName>
    </recommendedName>
</protein>
<name>A0A0A0J3S7_9MICO</name>